<sequence length="94" mass="10250">MSDSHQLRLRHLVPECSKAKGGIQMAHVSLKVTGSPVFMKRRIIPLGLREPVNKALNEMVSKGVLTPVNSSAWATPAVTPLKRDGKTPMICGDY</sequence>
<dbReference type="Gene3D" id="3.10.10.10">
    <property type="entry name" value="HIV Type 1 Reverse Transcriptase, subunit A, domain 1"/>
    <property type="match status" value="1"/>
</dbReference>
<reference evidence="1 2" key="2">
    <citation type="submission" date="2018-11" db="EMBL/GenBank/DDBJ databases">
        <authorList>
            <consortium name="Pathogen Informatics"/>
        </authorList>
    </citation>
    <scope>NUCLEOTIDE SEQUENCE [LARGE SCALE GENOMIC DNA]</scope>
    <source>
        <strain evidence="1 2">Egypt</strain>
    </source>
</reference>
<name>A0A183A8E3_9TREM</name>
<dbReference type="Proteomes" id="UP000272942">
    <property type="component" value="Unassembled WGS sequence"/>
</dbReference>
<evidence type="ECO:0000313" key="3">
    <source>
        <dbReference type="WBParaSite" id="ECPE_0000323101-mRNA-1"/>
    </source>
</evidence>
<accession>A0A183A8E3</accession>
<proteinExistence type="predicted"/>
<dbReference type="SUPFAM" id="SSF56672">
    <property type="entry name" value="DNA/RNA polymerases"/>
    <property type="match status" value="1"/>
</dbReference>
<keyword evidence="2" id="KW-1185">Reference proteome</keyword>
<protein>
    <submittedName>
        <fullName evidence="3">Reverse transcriptase</fullName>
    </submittedName>
</protein>
<evidence type="ECO:0000313" key="1">
    <source>
        <dbReference type="EMBL" id="VDP68804.1"/>
    </source>
</evidence>
<dbReference type="OrthoDB" id="10056300at2759"/>
<dbReference type="WBParaSite" id="ECPE_0000323101-mRNA-1">
    <property type="protein sequence ID" value="ECPE_0000323101-mRNA-1"/>
    <property type="gene ID" value="ECPE_0000323101"/>
</dbReference>
<reference evidence="3" key="1">
    <citation type="submission" date="2016-06" db="UniProtKB">
        <authorList>
            <consortium name="WormBaseParasite"/>
        </authorList>
    </citation>
    <scope>IDENTIFICATION</scope>
</reference>
<dbReference type="AlphaFoldDB" id="A0A183A8E3"/>
<evidence type="ECO:0000313" key="2">
    <source>
        <dbReference type="Proteomes" id="UP000272942"/>
    </source>
</evidence>
<gene>
    <name evidence="1" type="ORF">ECPE_LOCUS3228</name>
</gene>
<organism evidence="3">
    <name type="scientific">Echinostoma caproni</name>
    <dbReference type="NCBI Taxonomy" id="27848"/>
    <lineage>
        <taxon>Eukaryota</taxon>
        <taxon>Metazoa</taxon>
        <taxon>Spiralia</taxon>
        <taxon>Lophotrochozoa</taxon>
        <taxon>Platyhelminthes</taxon>
        <taxon>Trematoda</taxon>
        <taxon>Digenea</taxon>
        <taxon>Plagiorchiida</taxon>
        <taxon>Echinostomata</taxon>
        <taxon>Echinostomatoidea</taxon>
        <taxon>Echinostomatidae</taxon>
        <taxon>Echinostoma</taxon>
    </lineage>
</organism>
<dbReference type="InterPro" id="IPR043502">
    <property type="entry name" value="DNA/RNA_pol_sf"/>
</dbReference>
<dbReference type="EMBL" id="UZAN01040204">
    <property type="protein sequence ID" value="VDP68804.1"/>
    <property type="molecule type" value="Genomic_DNA"/>
</dbReference>